<dbReference type="Gene3D" id="3.30.230.130">
    <property type="entry name" value="Cullin, Chain C, Domain 2"/>
    <property type="match status" value="1"/>
</dbReference>
<dbReference type="FunFam" id="1.20.1310.10:FF:000002">
    <property type="entry name" value="cullin-3 isoform X1"/>
    <property type="match status" value="1"/>
</dbReference>
<dbReference type="InterPro" id="IPR036388">
    <property type="entry name" value="WH-like_DNA-bd_sf"/>
</dbReference>
<dbReference type="InterPro" id="IPR016159">
    <property type="entry name" value="Cullin_repeat-like_dom_sf"/>
</dbReference>
<dbReference type="OMA" id="KCINLMK"/>
<dbReference type="SUPFAM" id="SSF75632">
    <property type="entry name" value="Cullin homology domain"/>
    <property type="match status" value="1"/>
</dbReference>
<dbReference type="InterPro" id="IPR045093">
    <property type="entry name" value="Cullin"/>
</dbReference>
<dbReference type="SUPFAM" id="SSF46785">
    <property type="entry name" value="Winged helix' DNA-binding domain"/>
    <property type="match status" value="1"/>
</dbReference>
<evidence type="ECO:0000256" key="5">
    <source>
        <dbReference type="RuleBase" id="RU003829"/>
    </source>
</evidence>
<dbReference type="InterPro" id="IPR001373">
    <property type="entry name" value="Cullin_N"/>
</dbReference>
<organism evidence="8 9">
    <name type="scientific">Rhodotorula graminis (strain WP1)</name>
    <dbReference type="NCBI Taxonomy" id="578459"/>
    <lineage>
        <taxon>Eukaryota</taxon>
        <taxon>Fungi</taxon>
        <taxon>Dikarya</taxon>
        <taxon>Basidiomycota</taxon>
        <taxon>Pucciniomycotina</taxon>
        <taxon>Microbotryomycetes</taxon>
        <taxon>Sporidiobolales</taxon>
        <taxon>Sporidiobolaceae</taxon>
        <taxon>Rhodotorula</taxon>
    </lineage>
</organism>
<dbReference type="Pfam" id="PF00888">
    <property type="entry name" value="Cullin"/>
    <property type="match status" value="1"/>
</dbReference>
<dbReference type="GO" id="GO:0031625">
    <property type="term" value="F:ubiquitin protein ligase binding"/>
    <property type="evidence" value="ECO:0007669"/>
    <property type="project" value="InterPro"/>
</dbReference>
<dbReference type="FunFam" id="1.10.10.10:FF:000014">
    <property type="entry name" value="Cullin 1"/>
    <property type="match status" value="1"/>
</dbReference>
<dbReference type="InterPro" id="IPR019559">
    <property type="entry name" value="Cullin_neddylation_domain"/>
</dbReference>
<dbReference type="GO" id="GO:0006511">
    <property type="term" value="P:ubiquitin-dependent protein catabolic process"/>
    <property type="evidence" value="ECO:0007669"/>
    <property type="project" value="InterPro"/>
</dbReference>
<dbReference type="PANTHER" id="PTHR11932">
    <property type="entry name" value="CULLIN"/>
    <property type="match status" value="1"/>
</dbReference>
<evidence type="ECO:0000259" key="7">
    <source>
        <dbReference type="PROSITE" id="PS50069"/>
    </source>
</evidence>
<evidence type="ECO:0000256" key="3">
    <source>
        <dbReference type="ARBA" id="ARBA00022843"/>
    </source>
</evidence>
<dbReference type="Gene3D" id="1.20.1310.10">
    <property type="entry name" value="Cullin Repeats"/>
    <property type="match status" value="4"/>
</dbReference>
<dbReference type="SMART" id="SM00182">
    <property type="entry name" value="CULLIN"/>
    <property type="match status" value="1"/>
</dbReference>
<evidence type="ECO:0000313" key="8">
    <source>
        <dbReference type="EMBL" id="KPV76185.1"/>
    </source>
</evidence>
<feature type="compositionally biased region" description="Low complexity" evidence="6">
    <location>
        <begin position="430"/>
        <end position="441"/>
    </location>
</feature>
<reference evidence="8 9" key="1">
    <citation type="journal article" date="2015" name="Front. Microbiol.">
        <title>Genome sequence of the plant growth promoting endophytic yeast Rhodotorula graminis WP1.</title>
        <authorList>
            <person name="Firrincieli A."/>
            <person name="Otillar R."/>
            <person name="Salamov A."/>
            <person name="Schmutz J."/>
            <person name="Khan Z."/>
            <person name="Redman R.S."/>
            <person name="Fleck N.D."/>
            <person name="Lindquist E."/>
            <person name="Grigoriev I.V."/>
            <person name="Doty S.L."/>
        </authorList>
    </citation>
    <scope>NUCLEOTIDE SEQUENCE [LARGE SCALE GENOMIC DNA]</scope>
    <source>
        <strain evidence="8 9">WP1</strain>
    </source>
</reference>
<proteinExistence type="inferred from homology"/>
<evidence type="ECO:0000256" key="6">
    <source>
        <dbReference type="SAM" id="MobiDB-lite"/>
    </source>
</evidence>
<feature type="region of interest" description="Disordered" evidence="6">
    <location>
        <begin position="430"/>
        <end position="475"/>
    </location>
</feature>
<feature type="region of interest" description="Disordered" evidence="6">
    <location>
        <begin position="252"/>
        <end position="291"/>
    </location>
</feature>
<dbReference type="OrthoDB" id="27073at2759"/>
<accession>A0A194S6R5</accession>
<dbReference type="PROSITE" id="PS50069">
    <property type="entry name" value="CULLIN_2"/>
    <property type="match status" value="1"/>
</dbReference>
<dbReference type="RefSeq" id="XP_018272234.1">
    <property type="nucleotide sequence ID" value="XM_018415105.1"/>
</dbReference>
<dbReference type="InterPro" id="IPR036390">
    <property type="entry name" value="WH_DNA-bd_sf"/>
</dbReference>
<dbReference type="InterPro" id="IPR016158">
    <property type="entry name" value="Cullin_homology"/>
</dbReference>
<evidence type="ECO:0000256" key="1">
    <source>
        <dbReference type="ARBA" id="ARBA00006019"/>
    </source>
</evidence>
<dbReference type="AlphaFoldDB" id="A0A194S6R5"/>
<keyword evidence="3" id="KW-0832">Ubl conjugation</keyword>
<sequence>MAIRRPAMRGTGRVKAPRKQTEPLDSTLDRLKEAIQQVQNHNVSQLSFEETYRYAYHLVLHKKGHQLYNAVAELISAHLEAETRAKVVPVFPHATSVVGASGSGATGSGESVATAAAGQLFLDRLREVWDDHIACMSKIRDVLKYLPERFSAAVPSVFDLGLSLFFHHVILFSTKPKPAVAATSSRSSAAAAAVIPPSQRPTADPSTVAHHLINTLLTVIRIEREGEVVSRSAIHSAVDILSRLTDEGPVPLPIQASAGTGSGSPVVSSSSAAARARTVMGEGPPGAQESPYKTAFEQALLKQTEEFYSRESARLLVECDCPSFLQRINRRLEEEQTRAQSYLGPSTEPLLLSLLDHVLIEQHLVSILEHPASGLSTLVAESRIDDLRLLYTLFGRVGKGHAELQKGLSAWIVAVGKQVNEGVMLAPAPANDGDATAAASKGKGKALEDETGDGDETGAAAGKKKRPEAGGAAGAGAGAVGARTKAALAWVQNVLDLKDKFDTLLARAFGSDKAFEKIINDAFSVFVNENRKSPEYISLFIDDNLRKGLKGKTEAEVDEVLNKAVALFRYLNEKDAFEKYYNQHLSKRLISQRSVSDDAERNMLAKFKIEAGAEFAKSAEGMMRDVKTSEDTVDEYRRHQQTATIKAPFEMVPIVCGSNFWPFNAKDKSCTLPKVLQDGVKAFDAFYQHKHSGRKLTFMPDQGQVDVKTRFKARSHELNVSTYAMVVLALFEGLGDDEKLRYADIAESTNMPSSELKRTLQTLACAKFKVLTKHPRGRDVAESDEFSFNTSFTAPLAKIRIQTVAAKVETDAERRETEGKVDEARNTQCDACIVRIMKDRKVLQHLDLVNEVIRQLSHRFQPSPQMVKKAVERLIEKEYLERDEVDRKKLKYMVSSLSLSPSSSLGFGERALTPSLLPVQA</sequence>
<keyword evidence="9" id="KW-1185">Reference proteome</keyword>
<dbReference type="Pfam" id="PF10557">
    <property type="entry name" value="Cullin_Nedd8"/>
    <property type="match status" value="1"/>
</dbReference>
<feature type="domain" description="Cullin family profile" evidence="7">
    <location>
        <begin position="532"/>
        <end position="764"/>
    </location>
</feature>
<dbReference type="InterPro" id="IPR036317">
    <property type="entry name" value="Cullin_homology_sf"/>
</dbReference>
<keyword evidence="2" id="KW-1017">Isopeptide bond</keyword>
<name>A0A194S6R5_RHOGW</name>
<dbReference type="Gene3D" id="1.10.10.10">
    <property type="entry name" value="Winged helix-like DNA-binding domain superfamily/Winged helix DNA-binding domain"/>
    <property type="match status" value="1"/>
</dbReference>
<comment type="similarity">
    <text evidence="1 4 5">Belongs to the cullin family.</text>
</comment>
<evidence type="ECO:0000256" key="2">
    <source>
        <dbReference type="ARBA" id="ARBA00022499"/>
    </source>
</evidence>
<dbReference type="STRING" id="578459.A0A194S6R5"/>
<dbReference type="SMART" id="SM00884">
    <property type="entry name" value="Cullin_Nedd8"/>
    <property type="match status" value="1"/>
</dbReference>
<dbReference type="InterPro" id="IPR059120">
    <property type="entry name" value="Cullin-like_AB"/>
</dbReference>
<dbReference type="EMBL" id="KQ474076">
    <property type="protein sequence ID" value="KPV76185.1"/>
    <property type="molecule type" value="Genomic_DNA"/>
</dbReference>
<dbReference type="SUPFAM" id="SSF74788">
    <property type="entry name" value="Cullin repeat-like"/>
    <property type="match status" value="1"/>
</dbReference>
<dbReference type="Pfam" id="PF26557">
    <property type="entry name" value="Cullin_AB"/>
    <property type="match status" value="1"/>
</dbReference>
<feature type="region of interest" description="Disordered" evidence="6">
    <location>
        <begin position="1"/>
        <end position="23"/>
    </location>
</feature>
<dbReference type="GeneID" id="28975553"/>
<dbReference type="Proteomes" id="UP000053890">
    <property type="component" value="Unassembled WGS sequence"/>
</dbReference>
<feature type="compositionally biased region" description="Low complexity" evidence="6">
    <location>
        <begin position="256"/>
        <end position="279"/>
    </location>
</feature>
<protein>
    <recommendedName>
        <fullName evidence="7">Cullin family profile domain-containing protein</fullName>
    </recommendedName>
</protein>
<evidence type="ECO:0000313" key="9">
    <source>
        <dbReference type="Proteomes" id="UP000053890"/>
    </source>
</evidence>
<evidence type="ECO:0000256" key="4">
    <source>
        <dbReference type="PROSITE-ProRule" id="PRU00330"/>
    </source>
</evidence>
<gene>
    <name evidence="8" type="ORF">RHOBADRAFT_48172</name>
</gene>